<dbReference type="RefSeq" id="WP_425306107.1">
    <property type="nucleotide sequence ID" value="NZ_LK995493.1"/>
</dbReference>
<evidence type="ECO:0000256" key="2">
    <source>
        <dbReference type="ARBA" id="ARBA00018787"/>
    </source>
</evidence>
<evidence type="ECO:0000256" key="7">
    <source>
        <dbReference type="ARBA" id="ARBA00031737"/>
    </source>
</evidence>
<dbReference type="GO" id="GO:0051301">
    <property type="term" value="P:cell division"/>
    <property type="evidence" value="ECO:0007669"/>
    <property type="project" value="UniProtKB-KW"/>
</dbReference>
<feature type="coiled-coil region" evidence="8">
    <location>
        <begin position="31"/>
        <end position="65"/>
    </location>
</feature>
<proteinExistence type="predicted"/>
<dbReference type="GO" id="GO:0005737">
    <property type="term" value="C:cytoplasm"/>
    <property type="evidence" value="ECO:0007669"/>
    <property type="project" value="UniProtKB-SubCell"/>
</dbReference>
<keyword evidence="3" id="KW-0963">Cytoplasm</keyword>
<name>A0A1L7RB03_9ACTO</name>
<dbReference type="Pfam" id="PF05103">
    <property type="entry name" value="DivIVA"/>
    <property type="match status" value="1"/>
</dbReference>
<sequence>MPLTADDVLNKKLPTTRFREGYGQEAVDEFLDEVIAAMRSLENELASAKARVARLERANARLRGQGGVTPGA</sequence>
<keyword evidence="5 8" id="KW-0175">Coiled coil</keyword>
<evidence type="ECO:0000256" key="1">
    <source>
        <dbReference type="ARBA" id="ARBA00004496"/>
    </source>
</evidence>
<dbReference type="AlphaFoldDB" id="A0A1L7RB03"/>
<protein>
    <recommendedName>
        <fullName evidence="2">Cell wall synthesis protein Wag31</fullName>
    </recommendedName>
    <alternativeName>
        <fullName evidence="7">Antigen 84</fullName>
    </alternativeName>
</protein>
<comment type="subcellular location">
    <subcellularLocation>
        <location evidence="1">Cytoplasm</location>
    </subcellularLocation>
</comment>
<evidence type="ECO:0000313" key="9">
    <source>
        <dbReference type="EMBL" id="CED91031.1"/>
    </source>
</evidence>
<evidence type="ECO:0000256" key="3">
    <source>
        <dbReference type="ARBA" id="ARBA00022490"/>
    </source>
</evidence>
<accession>A0A1L7RB03</accession>
<evidence type="ECO:0000256" key="5">
    <source>
        <dbReference type="ARBA" id="ARBA00023054"/>
    </source>
</evidence>
<evidence type="ECO:0000256" key="8">
    <source>
        <dbReference type="SAM" id="Coils"/>
    </source>
</evidence>
<gene>
    <name evidence="9" type="ORF">AAM4_1199</name>
</gene>
<keyword evidence="6" id="KW-0131">Cell cycle</keyword>
<keyword evidence="4" id="KW-0132">Cell division</keyword>
<organism evidence="9">
    <name type="scientific">Actinomyces succiniciruminis</name>
    <dbReference type="NCBI Taxonomy" id="1522002"/>
    <lineage>
        <taxon>Bacteria</taxon>
        <taxon>Bacillati</taxon>
        <taxon>Actinomycetota</taxon>
        <taxon>Actinomycetes</taxon>
        <taxon>Actinomycetales</taxon>
        <taxon>Actinomycetaceae</taxon>
        <taxon>Actinomyces</taxon>
    </lineage>
</organism>
<reference evidence="9" key="1">
    <citation type="submission" date="2014-07" db="EMBL/GenBank/DDBJ databases">
        <authorList>
            <person name="Zhang J.E."/>
            <person name="Yang H."/>
            <person name="Guo J."/>
            <person name="Deng Z."/>
            <person name="Luo H."/>
            <person name="Luo M."/>
            <person name="Zhao B."/>
        </authorList>
    </citation>
    <scope>NUCLEOTIDE SEQUENCE</scope>
    <source>
        <strain evidence="9">AM4</strain>
    </source>
</reference>
<dbReference type="Gene3D" id="6.10.250.660">
    <property type="match status" value="1"/>
</dbReference>
<dbReference type="InterPro" id="IPR019933">
    <property type="entry name" value="DivIVA_domain"/>
</dbReference>
<dbReference type="InterPro" id="IPR007793">
    <property type="entry name" value="DivIVA_fam"/>
</dbReference>
<evidence type="ECO:0000256" key="6">
    <source>
        <dbReference type="ARBA" id="ARBA00023306"/>
    </source>
</evidence>
<evidence type="ECO:0000256" key="4">
    <source>
        <dbReference type="ARBA" id="ARBA00022618"/>
    </source>
</evidence>
<dbReference type="NCBIfam" id="TIGR03544">
    <property type="entry name" value="DivI1A_domain"/>
    <property type="match status" value="1"/>
</dbReference>
<dbReference type="EMBL" id="LK995493">
    <property type="protein sequence ID" value="CED91031.1"/>
    <property type="molecule type" value="Genomic_DNA"/>
</dbReference>